<gene>
    <name evidence="3" type="ORF">MNB_SV-13-620</name>
</gene>
<dbReference type="AlphaFoldDB" id="A0A1W1D0E1"/>
<dbReference type="InterPro" id="IPR005467">
    <property type="entry name" value="His_kinase_dom"/>
</dbReference>
<dbReference type="InterPro" id="IPR036890">
    <property type="entry name" value="HATPase_C_sf"/>
</dbReference>
<evidence type="ECO:0000259" key="2">
    <source>
        <dbReference type="PROSITE" id="PS50109"/>
    </source>
</evidence>
<dbReference type="InterPro" id="IPR004358">
    <property type="entry name" value="Sig_transdc_His_kin-like_C"/>
</dbReference>
<evidence type="ECO:0000313" key="3">
    <source>
        <dbReference type="EMBL" id="SFV71586.1"/>
    </source>
</evidence>
<accession>A0A1W1D0E1</accession>
<keyword evidence="3" id="KW-0808">Transferase</keyword>
<dbReference type="SUPFAM" id="SSF55874">
    <property type="entry name" value="ATPase domain of HSP90 chaperone/DNA topoisomerase II/histidine kinase"/>
    <property type="match status" value="1"/>
</dbReference>
<dbReference type="Pfam" id="PF02518">
    <property type="entry name" value="HATPase_c"/>
    <property type="match status" value="1"/>
</dbReference>
<dbReference type="GO" id="GO:0000155">
    <property type="term" value="F:phosphorelay sensor kinase activity"/>
    <property type="evidence" value="ECO:0007669"/>
    <property type="project" value="TreeGrafter"/>
</dbReference>
<dbReference type="PANTHER" id="PTHR43547:SF2">
    <property type="entry name" value="HYBRID SIGNAL TRANSDUCTION HISTIDINE KINASE C"/>
    <property type="match status" value="1"/>
</dbReference>
<dbReference type="InterPro" id="IPR003594">
    <property type="entry name" value="HATPase_dom"/>
</dbReference>
<dbReference type="SMART" id="SM00387">
    <property type="entry name" value="HATPase_c"/>
    <property type="match status" value="1"/>
</dbReference>
<organism evidence="3">
    <name type="scientific">hydrothermal vent metagenome</name>
    <dbReference type="NCBI Taxonomy" id="652676"/>
    <lineage>
        <taxon>unclassified sequences</taxon>
        <taxon>metagenomes</taxon>
        <taxon>ecological metagenomes</taxon>
    </lineage>
</organism>
<reference evidence="3" key="1">
    <citation type="submission" date="2016-10" db="EMBL/GenBank/DDBJ databases">
        <authorList>
            <person name="de Groot N.N."/>
        </authorList>
    </citation>
    <scope>NUCLEOTIDE SEQUENCE</scope>
</reference>
<keyword evidence="3" id="KW-0418">Kinase</keyword>
<sequence length="138" mass="15969">MELIEERVHMIEQNYPNLRYEIKIDEHIELETFKKDFVRIVDNIIVNASKYNKPQGSVLVAYDVKGYNLTIKDTGKGIKNPKKIFKRFYKEHERGLGIGLHIVKKLIDVLGIKIEVNSVLEEGTTITLKLKEITISSK</sequence>
<keyword evidence="1" id="KW-0597">Phosphoprotein</keyword>
<dbReference type="PRINTS" id="PR00344">
    <property type="entry name" value="BCTRLSENSOR"/>
</dbReference>
<dbReference type="PROSITE" id="PS50109">
    <property type="entry name" value="HIS_KIN"/>
    <property type="match status" value="1"/>
</dbReference>
<name>A0A1W1D0E1_9ZZZZ</name>
<feature type="domain" description="Histidine kinase" evidence="2">
    <location>
        <begin position="1"/>
        <end position="134"/>
    </location>
</feature>
<proteinExistence type="predicted"/>
<dbReference type="PANTHER" id="PTHR43547">
    <property type="entry name" value="TWO-COMPONENT HISTIDINE KINASE"/>
    <property type="match status" value="1"/>
</dbReference>
<dbReference type="Gene3D" id="3.30.565.10">
    <property type="entry name" value="Histidine kinase-like ATPase, C-terminal domain"/>
    <property type="match status" value="1"/>
</dbReference>
<evidence type="ECO:0000256" key="1">
    <source>
        <dbReference type="ARBA" id="ARBA00022553"/>
    </source>
</evidence>
<dbReference type="EMBL" id="FPHM01000274">
    <property type="protein sequence ID" value="SFV71586.1"/>
    <property type="molecule type" value="Genomic_DNA"/>
</dbReference>
<protein>
    <submittedName>
        <fullName evidence="3">Two-component system histidine kinase DccS</fullName>
    </submittedName>
</protein>